<protein>
    <submittedName>
        <fullName evidence="2">Uncharacterized protein</fullName>
    </submittedName>
</protein>
<dbReference type="KEGG" id="fiy:BN1229_v1_4023"/>
<organism evidence="2 3">
    <name type="scientific">Candidatus Filomicrobium marinum</name>
    <dbReference type="NCBI Taxonomy" id="1608628"/>
    <lineage>
        <taxon>Bacteria</taxon>
        <taxon>Pseudomonadati</taxon>
        <taxon>Pseudomonadota</taxon>
        <taxon>Alphaproteobacteria</taxon>
        <taxon>Hyphomicrobiales</taxon>
        <taxon>Hyphomicrobiaceae</taxon>
        <taxon>Filomicrobium</taxon>
    </lineage>
</organism>
<sequence>MYDKLLAIFSLALYLAFIAILGYAVEGWDIKIVLIITGLMVTYDFWREAFSKIKNGSKGH</sequence>
<evidence type="ECO:0000313" key="3">
    <source>
        <dbReference type="Proteomes" id="UP000033187"/>
    </source>
</evidence>
<keyword evidence="3" id="KW-1185">Reference proteome</keyword>
<dbReference type="KEGG" id="fil:BN1229_v1_4036"/>
<reference evidence="3" key="1">
    <citation type="submission" date="2015-02" db="EMBL/GenBank/DDBJ databases">
        <authorList>
            <person name="Chooi Y.-H."/>
        </authorList>
    </citation>
    <scope>NUCLEOTIDE SEQUENCE [LARGE SCALE GENOMIC DNA]</scope>
    <source>
        <strain evidence="3">strain Y</strain>
    </source>
</reference>
<accession>A0A0D6JLQ3</accession>
<keyword evidence="1" id="KW-0472">Membrane</keyword>
<dbReference type="AlphaFoldDB" id="A0A0D6JLQ3"/>
<dbReference type="EMBL" id="LN829119">
    <property type="protein sequence ID" value="CPR22590.1"/>
    <property type="molecule type" value="Genomic_DNA"/>
</dbReference>
<evidence type="ECO:0000256" key="1">
    <source>
        <dbReference type="SAM" id="Phobius"/>
    </source>
</evidence>
<proteinExistence type="predicted"/>
<evidence type="ECO:0000313" key="2">
    <source>
        <dbReference type="EMBL" id="CPR22590.1"/>
    </source>
</evidence>
<name>A0A0D6JLQ3_9HYPH</name>
<keyword evidence="1" id="KW-1133">Transmembrane helix</keyword>
<keyword evidence="1" id="KW-0812">Transmembrane</keyword>
<dbReference type="RefSeq" id="WP_046479640.1">
    <property type="nucleotide sequence ID" value="NZ_LN829118.1"/>
</dbReference>
<dbReference type="Proteomes" id="UP000033187">
    <property type="component" value="Chromosome 1"/>
</dbReference>
<feature type="transmembrane region" description="Helical" evidence="1">
    <location>
        <begin position="5"/>
        <end position="24"/>
    </location>
</feature>
<gene>
    <name evidence="2" type="ORF">YBN1229_v1_4023</name>
</gene>